<dbReference type="InterPro" id="IPR050747">
    <property type="entry name" value="Mitochondrial_chaperone_BCS1"/>
</dbReference>
<feature type="compositionally biased region" description="Low complexity" evidence="1">
    <location>
        <begin position="26"/>
        <end position="48"/>
    </location>
</feature>
<accession>A0ABY0H5D6</accession>
<gene>
    <name evidence="2" type="ORF">DL762_005243</name>
</gene>
<feature type="compositionally biased region" description="Basic and acidic residues" evidence="1">
    <location>
        <begin position="198"/>
        <end position="209"/>
    </location>
</feature>
<organism evidence="2 3">
    <name type="scientific">Monosporascus cannonballus</name>
    <dbReference type="NCBI Taxonomy" id="155416"/>
    <lineage>
        <taxon>Eukaryota</taxon>
        <taxon>Fungi</taxon>
        <taxon>Dikarya</taxon>
        <taxon>Ascomycota</taxon>
        <taxon>Pezizomycotina</taxon>
        <taxon>Sordariomycetes</taxon>
        <taxon>Xylariomycetidae</taxon>
        <taxon>Xylariales</taxon>
        <taxon>Xylariales incertae sedis</taxon>
        <taxon>Monosporascus</taxon>
    </lineage>
</organism>
<dbReference type="PANTHER" id="PTHR23070">
    <property type="entry name" value="BCS1 AAA-TYPE ATPASE"/>
    <property type="match status" value="1"/>
</dbReference>
<name>A0ABY0H5D6_9PEZI</name>
<dbReference type="InterPro" id="IPR027417">
    <property type="entry name" value="P-loop_NTPase"/>
</dbReference>
<sequence length="328" mass="36598">MSTKNGKPIILEPSQPGTIDRRRLRSSIARRSVPHGSSTSGACSSSHGPRVQGYRWETKARKPNRRLKAVYFDERAERDLVEDIRGYLDPKAQRYYARGAIPTCGGLGRGRRKKGEQNMLSKLRRPDPDVIAPGCTLSGLLNVLDDVVSWEARIIPMTFSLPEKLDETLPRPGRIDRKVYLGHIEESGAEQAVRRIFEPDPPEHPDVARRRPPVAGAGRAGQGRLQIRRPDPRPAVMPARRREYLLQHYDSASRAVDEISEWIAKQIGMKAGSYIMWQQELGCDSWGQAAQSKERDYAGHLQKVARTTVTAAPWLKLANLAGISGGVT</sequence>
<dbReference type="SUPFAM" id="SSF52540">
    <property type="entry name" value="P-loop containing nucleoside triphosphate hydrolases"/>
    <property type="match status" value="1"/>
</dbReference>
<protein>
    <submittedName>
        <fullName evidence="2">Uncharacterized protein</fullName>
    </submittedName>
</protein>
<evidence type="ECO:0000256" key="1">
    <source>
        <dbReference type="SAM" id="MobiDB-lite"/>
    </source>
</evidence>
<feature type="region of interest" description="Disordered" evidence="1">
    <location>
        <begin position="198"/>
        <end position="233"/>
    </location>
</feature>
<dbReference type="Proteomes" id="UP000294003">
    <property type="component" value="Unassembled WGS sequence"/>
</dbReference>
<proteinExistence type="predicted"/>
<reference evidence="2 3" key="1">
    <citation type="submission" date="2018-06" db="EMBL/GenBank/DDBJ databases">
        <title>Complete Genomes of Monosporascus.</title>
        <authorList>
            <person name="Robinson A.J."/>
            <person name="Natvig D.O."/>
        </authorList>
    </citation>
    <scope>NUCLEOTIDE SEQUENCE [LARGE SCALE GENOMIC DNA]</scope>
    <source>
        <strain evidence="2 3">CBS 609.92</strain>
    </source>
</reference>
<feature type="region of interest" description="Disordered" evidence="1">
    <location>
        <begin position="1"/>
        <end position="54"/>
    </location>
</feature>
<feature type="compositionally biased region" description="Low complexity" evidence="1">
    <location>
        <begin position="213"/>
        <end position="225"/>
    </location>
</feature>
<comment type="caution">
    <text evidence="2">The sequence shown here is derived from an EMBL/GenBank/DDBJ whole genome shotgun (WGS) entry which is preliminary data.</text>
</comment>
<dbReference type="EMBL" id="QJNS01000140">
    <property type="protein sequence ID" value="RYO85290.1"/>
    <property type="molecule type" value="Genomic_DNA"/>
</dbReference>
<evidence type="ECO:0000313" key="3">
    <source>
        <dbReference type="Proteomes" id="UP000294003"/>
    </source>
</evidence>
<evidence type="ECO:0000313" key="2">
    <source>
        <dbReference type="EMBL" id="RYO85290.1"/>
    </source>
</evidence>
<keyword evidence="3" id="KW-1185">Reference proteome</keyword>
<dbReference type="Gene3D" id="3.40.50.300">
    <property type="entry name" value="P-loop containing nucleotide triphosphate hydrolases"/>
    <property type="match status" value="1"/>
</dbReference>